<organism evidence="1 2">
    <name type="scientific">Pseudonocardia yuanmonensis</name>
    <dbReference type="NCBI Taxonomy" id="1095914"/>
    <lineage>
        <taxon>Bacteria</taxon>
        <taxon>Bacillati</taxon>
        <taxon>Actinomycetota</taxon>
        <taxon>Actinomycetes</taxon>
        <taxon>Pseudonocardiales</taxon>
        <taxon>Pseudonocardiaceae</taxon>
        <taxon>Pseudonocardia</taxon>
    </lineage>
</organism>
<gene>
    <name evidence="1" type="ORF">GCM10023215_21120</name>
</gene>
<name>A0ABP8WDH4_9PSEU</name>
<sequence>MRTLLLALKPVTGDPAPAVISTCPNVVDEGETTRECGAKLRAPLRDDMIHCRACGRRWPRNEWEHLGQLLQAAAA</sequence>
<dbReference type="Proteomes" id="UP001500325">
    <property type="component" value="Unassembled WGS sequence"/>
</dbReference>
<reference evidence="2" key="1">
    <citation type="journal article" date="2019" name="Int. J. Syst. Evol. Microbiol.">
        <title>The Global Catalogue of Microorganisms (GCM) 10K type strain sequencing project: providing services to taxonomists for standard genome sequencing and annotation.</title>
        <authorList>
            <consortium name="The Broad Institute Genomics Platform"/>
            <consortium name="The Broad Institute Genome Sequencing Center for Infectious Disease"/>
            <person name="Wu L."/>
            <person name="Ma J."/>
        </authorList>
    </citation>
    <scope>NUCLEOTIDE SEQUENCE [LARGE SCALE GENOMIC DNA]</scope>
    <source>
        <strain evidence="2">JCM 18055</strain>
    </source>
</reference>
<dbReference type="RefSeq" id="WP_345380124.1">
    <property type="nucleotide sequence ID" value="NZ_BAABIC010000006.1"/>
</dbReference>
<evidence type="ECO:0000313" key="2">
    <source>
        <dbReference type="Proteomes" id="UP001500325"/>
    </source>
</evidence>
<accession>A0ABP8WDH4</accession>
<protein>
    <submittedName>
        <fullName evidence="1">Uncharacterized protein</fullName>
    </submittedName>
</protein>
<proteinExistence type="predicted"/>
<evidence type="ECO:0000313" key="1">
    <source>
        <dbReference type="EMBL" id="GAA4685654.1"/>
    </source>
</evidence>
<comment type="caution">
    <text evidence="1">The sequence shown here is derived from an EMBL/GenBank/DDBJ whole genome shotgun (WGS) entry which is preliminary data.</text>
</comment>
<dbReference type="EMBL" id="BAABIC010000006">
    <property type="protein sequence ID" value="GAA4685654.1"/>
    <property type="molecule type" value="Genomic_DNA"/>
</dbReference>
<keyword evidence="2" id="KW-1185">Reference proteome</keyword>